<dbReference type="EMBL" id="CP048029">
    <property type="protein sequence ID" value="QIK37104.1"/>
    <property type="molecule type" value="Genomic_DNA"/>
</dbReference>
<sequence>MNLAFISHPVCREHRMGAHHPECPERLSAIQDRLIAAGIEMLLTHYDAPPASLEQIARVHDLDYIEMIRSAAPRVGDVLVWIDGDTAMNHRTLEAALHAAGAAILGVDLVLAGRHHAAFCAIRPPGHHAGRASGSGFCLFNNVAIAALHALEQHGLQRVAIVDFDVHHGNGTEEIVLNDEHILFCSSFQHPFYPGTGADTCAPNVINLPLPARTDGQAFKAAVESRWLTRVDEFAPQLILVSAGFDGHAEDDMAHFNLREADYAWMTRELKRIAERHAQGRIVSCLEGGYALSALGRSVAAHLDALLGH</sequence>
<dbReference type="InterPro" id="IPR023801">
    <property type="entry name" value="His_deacetylse_dom"/>
</dbReference>
<proteinExistence type="inferred from homology"/>
<evidence type="ECO:0000256" key="1">
    <source>
        <dbReference type="ARBA" id="ARBA00005947"/>
    </source>
</evidence>
<dbReference type="PANTHER" id="PTHR10625:SF10">
    <property type="entry name" value="HISTONE DEACETYLASE HDAC1"/>
    <property type="match status" value="1"/>
</dbReference>
<dbReference type="GO" id="GO:0004407">
    <property type="term" value="F:histone deacetylase activity"/>
    <property type="evidence" value="ECO:0007669"/>
    <property type="project" value="TreeGrafter"/>
</dbReference>
<dbReference type="RefSeq" id="WP_166269877.1">
    <property type="nucleotide sequence ID" value="NZ_CP048029.1"/>
</dbReference>
<dbReference type="InterPro" id="IPR023696">
    <property type="entry name" value="Ureohydrolase_dom_sf"/>
</dbReference>
<dbReference type="Proteomes" id="UP000502699">
    <property type="component" value="Chromosome"/>
</dbReference>
<feature type="domain" description="Histone deacetylase" evidence="2">
    <location>
        <begin position="20"/>
        <end position="306"/>
    </location>
</feature>
<dbReference type="KEGG" id="cjap:GWK36_02800"/>
<comment type="similarity">
    <text evidence="1">Belongs to the histone deacetylase family.</text>
</comment>
<keyword evidence="4" id="KW-1185">Reference proteome</keyword>
<dbReference type="PRINTS" id="PR01270">
    <property type="entry name" value="HDASUPER"/>
</dbReference>
<reference evidence="4" key="1">
    <citation type="submission" date="2020-01" db="EMBL/GenBank/DDBJ databases">
        <title>Caldichromatium gen. nov., sp. nov., a thermophilic purple sulfur bacterium member of the family Chromatiaceae isolated from Nakabusa hot spring, Japan.</title>
        <authorList>
            <person name="Saini M.K."/>
            <person name="Hanada S."/>
            <person name="Tank M."/>
        </authorList>
    </citation>
    <scope>NUCLEOTIDE SEQUENCE [LARGE SCALE GENOMIC DNA]</scope>
    <source>
        <strain evidence="4">No.7</strain>
    </source>
</reference>
<dbReference type="PANTHER" id="PTHR10625">
    <property type="entry name" value="HISTONE DEACETYLASE HDAC1-RELATED"/>
    <property type="match status" value="1"/>
</dbReference>
<organism evidence="3 4">
    <name type="scientific">Caldichromatium japonicum</name>
    <dbReference type="NCBI Taxonomy" id="2699430"/>
    <lineage>
        <taxon>Bacteria</taxon>
        <taxon>Pseudomonadati</taxon>
        <taxon>Pseudomonadota</taxon>
        <taxon>Gammaproteobacteria</taxon>
        <taxon>Chromatiales</taxon>
        <taxon>Chromatiaceae</taxon>
        <taxon>Caldichromatium</taxon>
    </lineage>
</organism>
<dbReference type="Gene3D" id="3.40.800.20">
    <property type="entry name" value="Histone deacetylase domain"/>
    <property type="match status" value="1"/>
</dbReference>
<name>A0A6G7VAV4_9GAMM</name>
<evidence type="ECO:0000259" key="2">
    <source>
        <dbReference type="Pfam" id="PF00850"/>
    </source>
</evidence>
<dbReference type="InterPro" id="IPR037138">
    <property type="entry name" value="His_deacetylse_dom_sf"/>
</dbReference>
<evidence type="ECO:0000313" key="3">
    <source>
        <dbReference type="EMBL" id="QIK37104.1"/>
    </source>
</evidence>
<dbReference type="InterPro" id="IPR000286">
    <property type="entry name" value="HDACs"/>
</dbReference>
<accession>A0A6G7VAV4</accession>
<dbReference type="AlphaFoldDB" id="A0A6G7VAV4"/>
<dbReference type="Pfam" id="PF00850">
    <property type="entry name" value="Hist_deacetyl"/>
    <property type="match status" value="1"/>
</dbReference>
<dbReference type="SUPFAM" id="SSF52768">
    <property type="entry name" value="Arginase/deacetylase"/>
    <property type="match status" value="1"/>
</dbReference>
<gene>
    <name evidence="3" type="ORF">GWK36_02800</name>
</gene>
<dbReference type="GO" id="GO:0040029">
    <property type="term" value="P:epigenetic regulation of gene expression"/>
    <property type="evidence" value="ECO:0007669"/>
    <property type="project" value="TreeGrafter"/>
</dbReference>
<dbReference type="CDD" id="cd11599">
    <property type="entry name" value="HDAC_classII_2"/>
    <property type="match status" value="1"/>
</dbReference>
<evidence type="ECO:0000313" key="4">
    <source>
        <dbReference type="Proteomes" id="UP000502699"/>
    </source>
</evidence>
<protein>
    <submittedName>
        <fullName evidence="3">Histone deacetylase family protein</fullName>
    </submittedName>
</protein>